<dbReference type="InterPro" id="IPR029063">
    <property type="entry name" value="SAM-dependent_MTases_sf"/>
</dbReference>
<evidence type="ECO:0000259" key="9">
    <source>
        <dbReference type="Pfam" id="PF13847"/>
    </source>
</evidence>
<dbReference type="PANTHER" id="PTHR43675:SF8">
    <property type="entry name" value="ARSENITE METHYLTRANSFERASE"/>
    <property type="match status" value="1"/>
</dbReference>
<keyword evidence="2" id="KW-0949">S-adenosyl-L-methionine</keyword>
<dbReference type="Gene3D" id="3.40.50.150">
    <property type="entry name" value="Vaccinia Virus protein VP39"/>
    <property type="match status" value="1"/>
</dbReference>
<evidence type="ECO:0000256" key="1">
    <source>
        <dbReference type="ARBA" id="ARBA00022679"/>
    </source>
</evidence>
<dbReference type="Gene3D" id="3.40.5.100">
    <property type="match status" value="1"/>
</dbReference>
<evidence type="ECO:0000256" key="6">
    <source>
        <dbReference type="ARBA" id="ARBA00047941"/>
    </source>
</evidence>
<dbReference type="InterPro" id="IPR025714">
    <property type="entry name" value="Methyltranfer_dom"/>
</dbReference>
<dbReference type="CDD" id="cd02440">
    <property type="entry name" value="AdoMet_MTases"/>
    <property type="match status" value="1"/>
</dbReference>
<evidence type="ECO:0000313" key="12">
    <source>
        <dbReference type="EMBL" id="VFK05378.1"/>
    </source>
</evidence>
<comment type="similarity">
    <text evidence="3">Belongs to the methyltransferase superfamily. Arsenite methyltransferase family.</text>
</comment>
<evidence type="ECO:0000256" key="3">
    <source>
        <dbReference type="ARBA" id="ARBA00034487"/>
    </source>
</evidence>
<proteinExistence type="inferred from homology"/>
<dbReference type="PANTHER" id="PTHR43675">
    <property type="entry name" value="ARSENITE METHYLTRANSFERASE"/>
    <property type="match status" value="1"/>
</dbReference>
<gene>
    <name evidence="11" type="ORF">BECKH772A_GA0070896_102621</name>
    <name evidence="10" type="ORF">BECKH772B_GA0070898_102661</name>
    <name evidence="12" type="ORF">BECKH772C_GA0070978_102651</name>
</gene>
<evidence type="ECO:0000313" key="11">
    <source>
        <dbReference type="EMBL" id="VFK02255.1"/>
    </source>
</evidence>
<accession>A0A450VBP9</accession>
<reference evidence="10" key="1">
    <citation type="submission" date="2019-02" db="EMBL/GenBank/DDBJ databases">
        <authorList>
            <person name="Gruber-Vodicka R. H."/>
            <person name="Seah K. B. B."/>
        </authorList>
    </citation>
    <scope>NUCLEOTIDE SEQUENCE</scope>
    <source>
        <strain evidence="12">BECK_SA2B12</strain>
        <strain evidence="11">BECK_SA2B15</strain>
        <strain evidence="10">BECK_SA2B20</strain>
    </source>
</reference>
<organism evidence="10">
    <name type="scientific">Candidatus Kentrum eta</name>
    <dbReference type="NCBI Taxonomy" id="2126337"/>
    <lineage>
        <taxon>Bacteria</taxon>
        <taxon>Pseudomonadati</taxon>
        <taxon>Pseudomonadota</taxon>
        <taxon>Gammaproteobacteria</taxon>
        <taxon>Candidatus Kentrum</taxon>
    </lineage>
</organism>
<evidence type="ECO:0000313" key="10">
    <source>
        <dbReference type="EMBL" id="VFK02200.1"/>
    </source>
</evidence>
<evidence type="ECO:0000256" key="2">
    <source>
        <dbReference type="ARBA" id="ARBA00022691"/>
    </source>
</evidence>
<dbReference type="EMBL" id="CAADFG010000262">
    <property type="protein sequence ID" value="VFK02255.1"/>
    <property type="molecule type" value="Genomic_DNA"/>
</dbReference>
<evidence type="ECO:0000256" key="4">
    <source>
        <dbReference type="ARBA" id="ARBA00034521"/>
    </source>
</evidence>
<feature type="domain" description="Methyltransferase" evidence="9">
    <location>
        <begin position="68"/>
        <end position="220"/>
    </location>
</feature>
<dbReference type="GO" id="GO:0032259">
    <property type="term" value="P:methylation"/>
    <property type="evidence" value="ECO:0007669"/>
    <property type="project" value="UniProtKB-KW"/>
</dbReference>
<dbReference type="SUPFAM" id="SSF53335">
    <property type="entry name" value="S-adenosyl-L-methionine-dependent methyltransferases"/>
    <property type="match status" value="1"/>
</dbReference>
<dbReference type="EC" id="2.1.1.137" evidence="4"/>
<keyword evidence="1 10" id="KW-0808">Transferase</keyword>
<comment type="catalytic activity">
    <reaction evidence="6">
        <text>arsenic triglutathione + [thioredoxin]-dithiol + S-adenosyl-L-methionine + 2 H2O = methylarsonous acid + [thioredoxin]-disulfide + 3 glutathione + S-adenosyl-L-homocysteine + H(+)</text>
        <dbReference type="Rhea" id="RHEA:69460"/>
        <dbReference type="Rhea" id="RHEA-COMP:10698"/>
        <dbReference type="Rhea" id="RHEA-COMP:10700"/>
        <dbReference type="ChEBI" id="CHEBI:15377"/>
        <dbReference type="ChEBI" id="CHEBI:15378"/>
        <dbReference type="ChEBI" id="CHEBI:17826"/>
        <dbReference type="ChEBI" id="CHEBI:29950"/>
        <dbReference type="ChEBI" id="CHEBI:50058"/>
        <dbReference type="ChEBI" id="CHEBI:57856"/>
        <dbReference type="ChEBI" id="CHEBI:57925"/>
        <dbReference type="ChEBI" id="CHEBI:59789"/>
        <dbReference type="ChEBI" id="CHEBI:183640"/>
        <dbReference type="EC" id="2.1.1.137"/>
    </reaction>
</comment>
<evidence type="ECO:0000256" key="8">
    <source>
        <dbReference type="ARBA" id="ARBA00048428"/>
    </source>
</evidence>
<keyword evidence="10" id="KW-0489">Methyltransferase</keyword>
<comment type="catalytic activity">
    <reaction evidence="7">
        <text>arsenic triglutathione + 2 [thioredoxin]-dithiol + 2 S-adenosyl-L-methionine + H2O = dimethylarsinous acid + 2 [thioredoxin]-disulfide + 3 glutathione + 2 S-adenosyl-L-homocysteine + 2 H(+)</text>
        <dbReference type="Rhea" id="RHEA:69464"/>
        <dbReference type="Rhea" id="RHEA-COMP:10698"/>
        <dbReference type="Rhea" id="RHEA-COMP:10700"/>
        <dbReference type="ChEBI" id="CHEBI:15377"/>
        <dbReference type="ChEBI" id="CHEBI:15378"/>
        <dbReference type="ChEBI" id="CHEBI:23808"/>
        <dbReference type="ChEBI" id="CHEBI:29950"/>
        <dbReference type="ChEBI" id="CHEBI:50058"/>
        <dbReference type="ChEBI" id="CHEBI:57856"/>
        <dbReference type="ChEBI" id="CHEBI:57925"/>
        <dbReference type="ChEBI" id="CHEBI:59789"/>
        <dbReference type="ChEBI" id="CHEBI:183640"/>
        <dbReference type="EC" id="2.1.1.137"/>
    </reaction>
</comment>
<dbReference type="GO" id="GO:0030791">
    <property type="term" value="F:arsenite methyltransferase activity"/>
    <property type="evidence" value="ECO:0007669"/>
    <property type="project" value="UniProtKB-EC"/>
</dbReference>
<dbReference type="EMBL" id="CAADFJ010000265">
    <property type="protein sequence ID" value="VFK05378.1"/>
    <property type="molecule type" value="Genomic_DNA"/>
</dbReference>
<dbReference type="Pfam" id="PF13847">
    <property type="entry name" value="Methyltransf_31"/>
    <property type="match status" value="1"/>
</dbReference>
<protein>
    <recommendedName>
        <fullName evidence="5">Arsenite methyltransferase</fullName>
        <ecNumber evidence="4">2.1.1.137</ecNumber>
    </recommendedName>
</protein>
<evidence type="ECO:0000256" key="7">
    <source>
        <dbReference type="ARBA" id="ARBA00047943"/>
    </source>
</evidence>
<sequence length="366" mass="39957">MNTPSTHLDELKKYYGTILKGSADLKTGACCSTDEGLTPAIKAALSNINDGVLSHFYGCGSPLPPLLAGCTVLDLGCGSGRDVYLAAQLVGPGGYVIGVDMTDEQLKIARDNRIWHMARFGYIRPNVDFRQGYMEDLGALGISDDTIDVVISNCVLNLSLDKRSVFGEIFRVLKPGGELFFSDVFSGRRVPERFHADPLLHGECLAGALYSEDFRRLLRDLGCPDYRVTDSRPLALNNPEVERTIGMVDFYSLTIRAFKLPNLEDRCEDYGQVATYHGTIADWPHFFDLDEQYRFITGKPTPVCGNTASILAETRYRDHFAVQGDRSTHFGPFDCVCAPSIRDIANPEGAPHGASADGSGSGGCCC</sequence>
<name>A0A450VBP9_9GAMM</name>
<evidence type="ECO:0000256" key="5">
    <source>
        <dbReference type="ARBA" id="ARBA00034545"/>
    </source>
</evidence>
<dbReference type="AlphaFoldDB" id="A0A450VBP9"/>
<dbReference type="InterPro" id="IPR026669">
    <property type="entry name" value="Arsenite_MeTrfase-like"/>
</dbReference>
<dbReference type="EMBL" id="CAADFI010000266">
    <property type="protein sequence ID" value="VFK02200.1"/>
    <property type="molecule type" value="Genomic_DNA"/>
</dbReference>
<comment type="catalytic activity">
    <reaction evidence="8">
        <text>arsenic triglutathione + 3 [thioredoxin]-dithiol + 3 S-adenosyl-L-methionine = trimethylarsine + 3 [thioredoxin]-disulfide + 3 glutathione + 3 S-adenosyl-L-homocysteine + 3 H(+)</text>
        <dbReference type="Rhea" id="RHEA:69432"/>
        <dbReference type="Rhea" id="RHEA-COMP:10698"/>
        <dbReference type="Rhea" id="RHEA-COMP:10700"/>
        <dbReference type="ChEBI" id="CHEBI:15378"/>
        <dbReference type="ChEBI" id="CHEBI:27130"/>
        <dbReference type="ChEBI" id="CHEBI:29950"/>
        <dbReference type="ChEBI" id="CHEBI:50058"/>
        <dbReference type="ChEBI" id="CHEBI:57856"/>
        <dbReference type="ChEBI" id="CHEBI:57925"/>
        <dbReference type="ChEBI" id="CHEBI:59789"/>
        <dbReference type="ChEBI" id="CHEBI:183640"/>
        <dbReference type="EC" id="2.1.1.137"/>
    </reaction>
</comment>